<comment type="caution">
    <text evidence="2">The sequence shown here is derived from an EMBL/GenBank/DDBJ whole genome shotgun (WGS) entry which is preliminary data.</text>
</comment>
<gene>
    <name evidence="2" type="ORF">FRUB_06755</name>
</gene>
<dbReference type="AlphaFoldDB" id="A0A225DMI9"/>
<evidence type="ECO:0000313" key="2">
    <source>
        <dbReference type="EMBL" id="OWK37635.1"/>
    </source>
</evidence>
<dbReference type="Proteomes" id="UP000214646">
    <property type="component" value="Unassembled WGS sequence"/>
</dbReference>
<evidence type="ECO:0000313" key="3">
    <source>
        <dbReference type="Proteomes" id="UP000214646"/>
    </source>
</evidence>
<dbReference type="InterPro" id="IPR003034">
    <property type="entry name" value="SAP_dom"/>
</dbReference>
<proteinExistence type="predicted"/>
<name>A0A225DMI9_9BACT</name>
<organism evidence="2 3">
    <name type="scientific">Fimbriiglobus ruber</name>
    <dbReference type="NCBI Taxonomy" id="1908690"/>
    <lineage>
        <taxon>Bacteria</taxon>
        <taxon>Pseudomonadati</taxon>
        <taxon>Planctomycetota</taxon>
        <taxon>Planctomycetia</taxon>
        <taxon>Gemmatales</taxon>
        <taxon>Gemmataceae</taxon>
        <taxon>Fimbriiglobus</taxon>
    </lineage>
</organism>
<accession>A0A225DMI9</accession>
<dbReference type="EMBL" id="NIDE01000014">
    <property type="protein sequence ID" value="OWK37635.1"/>
    <property type="molecule type" value="Genomic_DNA"/>
</dbReference>
<dbReference type="PROSITE" id="PS50800">
    <property type="entry name" value="SAP"/>
    <property type="match status" value="1"/>
</dbReference>
<reference evidence="3" key="1">
    <citation type="submission" date="2017-06" db="EMBL/GenBank/DDBJ databases">
        <title>Genome analysis of Fimbriiglobus ruber SP5, the first member of the order Planctomycetales with confirmed chitinolytic capability.</title>
        <authorList>
            <person name="Ravin N.V."/>
            <person name="Rakitin A.L."/>
            <person name="Ivanova A.A."/>
            <person name="Beletsky A.V."/>
            <person name="Kulichevskaya I.S."/>
            <person name="Mardanov A.V."/>
            <person name="Dedysh S.N."/>
        </authorList>
    </citation>
    <scope>NUCLEOTIDE SEQUENCE [LARGE SCALE GENOMIC DNA]</scope>
    <source>
        <strain evidence="3">SP5</strain>
    </source>
</reference>
<protein>
    <recommendedName>
        <fullName evidence="1">SAP domain-containing protein</fullName>
    </recommendedName>
</protein>
<feature type="domain" description="SAP" evidence="1">
    <location>
        <begin position="1"/>
        <end position="24"/>
    </location>
</feature>
<sequence length="220" mass="25196">MCASFGLKSSGAKAELVTRLIDFYDDLTFEERVTKDSREEWYANYELLAGRAYAELPAKRLINKDLDIEHMFEDATAFLFEARLHVPCDMTRKDNKADGKLQLDNTQCLLLDCKSAEAAVNLQDYLDTQFDGYLRKERDSGKQPLGFLVIAPGFTPQSLRLAYQYKARTTWDVALITAEGLRHLADRWVIAEPQKPFPVRLLNRTDIIDKERAEILLSLV</sequence>
<evidence type="ECO:0000259" key="1">
    <source>
        <dbReference type="PROSITE" id="PS50800"/>
    </source>
</evidence>
<keyword evidence="3" id="KW-1185">Reference proteome</keyword>